<dbReference type="InterPro" id="IPR051693">
    <property type="entry name" value="UPF0046_metallophosphoest"/>
</dbReference>
<evidence type="ECO:0000313" key="3">
    <source>
        <dbReference type="Proteomes" id="UP000077177"/>
    </source>
</evidence>
<reference evidence="3" key="1">
    <citation type="submission" date="2015-01" db="EMBL/GenBank/DDBJ databases">
        <title>Flavisolibacter sp./LCS9/ whole genome sequencing.</title>
        <authorList>
            <person name="Kim M.K."/>
            <person name="Srinivasan S."/>
            <person name="Lee J.-J."/>
        </authorList>
    </citation>
    <scope>NUCLEOTIDE SEQUENCE [LARGE SCALE GENOMIC DNA]</scope>
    <source>
        <strain evidence="3">LCS9</strain>
    </source>
</reference>
<evidence type="ECO:0000259" key="1">
    <source>
        <dbReference type="Pfam" id="PF00149"/>
    </source>
</evidence>
<accession>A0A172U2B4</accession>
<dbReference type="KEGG" id="fla:SY85_02295"/>
<organism evidence="2 3">
    <name type="scientific">Flavisolibacter tropicus</name>
    <dbReference type="NCBI Taxonomy" id="1492898"/>
    <lineage>
        <taxon>Bacteria</taxon>
        <taxon>Pseudomonadati</taxon>
        <taxon>Bacteroidota</taxon>
        <taxon>Chitinophagia</taxon>
        <taxon>Chitinophagales</taxon>
        <taxon>Chitinophagaceae</taxon>
        <taxon>Flavisolibacter</taxon>
    </lineage>
</organism>
<evidence type="ECO:0000313" key="2">
    <source>
        <dbReference type="EMBL" id="ANE53274.1"/>
    </source>
</evidence>
<proteinExistence type="predicted"/>
<dbReference type="PANTHER" id="PTHR12905">
    <property type="entry name" value="METALLOPHOSPHOESTERASE"/>
    <property type="match status" value="1"/>
</dbReference>
<reference evidence="2 3" key="2">
    <citation type="journal article" date="2016" name="Int. J. Syst. Evol. Microbiol.">
        <title>Flavisolibacter tropicus sp. nov., isolated from tropical soil.</title>
        <authorList>
            <person name="Lee J.J."/>
            <person name="Kang M.S."/>
            <person name="Kim G.S."/>
            <person name="Lee C.S."/>
            <person name="Lim S."/>
            <person name="Lee J."/>
            <person name="Roh S.H."/>
            <person name="Kang H."/>
            <person name="Ha J.M."/>
            <person name="Bae S."/>
            <person name="Jung H.Y."/>
            <person name="Kim M.K."/>
        </authorList>
    </citation>
    <scope>NUCLEOTIDE SEQUENCE [LARGE SCALE GENOMIC DNA]</scope>
    <source>
        <strain evidence="2 3">LCS9</strain>
    </source>
</reference>
<dbReference type="InterPro" id="IPR004843">
    <property type="entry name" value="Calcineurin-like_PHP"/>
</dbReference>
<dbReference type="Pfam" id="PF00149">
    <property type="entry name" value="Metallophos"/>
    <property type="match status" value="1"/>
</dbReference>
<dbReference type="EMBL" id="CP011390">
    <property type="protein sequence ID" value="ANE53274.1"/>
    <property type="molecule type" value="Genomic_DNA"/>
</dbReference>
<name>A0A172U2B4_9BACT</name>
<dbReference type="InterPro" id="IPR029052">
    <property type="entry name" value="Metallo-depent_PP-like"/>
</dbReference>
<sequence length="209" mass="23691">MLTFVAISDTHGRHKGLRLPKGDAIIHAGDVSYKGEEVEVTDFLNWFAGLPYRYKIFTAGNHDFFFEKAKPVDVQSLLPTGVIYLNDSGVAIENLNIWGSAITPWFYDWAFNRKRGSEINKHWKMIPSDTDILITHGPPYGILDVLDSEKHVGDVDLLKRVKEIKPKVHISGHIHEAYGRKKIGDTLFINASVLNEYDQLVNTAQIFEI</sequence>
<dbReference type="RefSeq" id="WP_066409263.1">
    <property type="nucleotide sequence ID" value="NZ_CP011390.1"/>
</dbReference>
<dbReference type="STRING" id="1492898.SY85_02295"/>
<dbReference type="GO" id="GO:0016787">
    <property type="term" value="F:hydrolase activity"/>
    <property type="evidence" value="ECO:0007669"/>
    <property type="project" value="InterPro"/>
</dbReference>
<feature type="domain" description="Calcineurin-like phosphoesterase" evidence="1">
    <location>
        <begin position="3"/>
        <end position="176"/>
    </location>
</feature>
<dbReference type="PANTHER" id="PTHR12905:SF0">
    <property type="entry name" value="CALCINEURIN-LIKE PHOSPHOESTERASE DOMAIN-CONTAINING PROTEIN"/>
    <property type="match status" value="1"/>
</dbReference>
<keyword evidence="3" id="KW-1185">Reference proteome</keyword>
<dbReference type="CDD" id="cd07379">
    <property type="entry name" value="MPP_239FB"/>
    <property type="match status" value="1"/>
</dbReference>
<dbReference type="OrthoDB" id="332939at2"/>
<protein>
    <submittedName>
        <fullName evidence="2">Metallophosphoesterase</fullName>
    </submittedName>
</protein>
<dbReference type="Gene3D" id="3.60.21.10">
    <property type="match status" value="1"/>
</dbReference>
<dbReference type="SUPFAM" id="SSF56300">
    <property type="entry name" value="Metallo-dependent phosphatases"/>
    <property type="match status" value="1"/>
</dbReference>
<dbReference type="AlphaFoldDB" id="A0A172U2B4"/>
<dbReference type="Proteomes" id="UP000077177">
    <property type="component" value="Chromosome"/>
</dbReference>
<gene>
    <name evidence="2" type="ORF">SY85_02295</name>
</gene>